<feature type="non-terminal residue" evidence="2">
    <location>
        <position position="102"/>
    </location>
</feature>
<name>A0AAV2Q6Y8_MEGNR</name>
<accession>A0AAV2Q6Y8</accession>
<reference evidence="2 3" key="1">
    <citation type="submission" date="2024-05" db="EMBL/GenBank/DDBJ databases">
        <authorList>
            <person name="Wallberg A."/>
        </authorList>
    </citation>
    <scope>NUCLEOTIDE SEQUENCE [LARGE SCALE GENOMIC DNA]</scope>
</reference>
<dbReference type="EMBL" id="CAXKWB010003458">
    <property type="protein sequence ID" value="CAL4069317.1"/>
    <property type="molecule type" value="Genomic_DNA"/>
</dbReference>
<dbReference type="Proteomes" id="UP001497623">
    <property type="component" value="Unassembled WGS sequence"/>
</dbReference>
<dbReference type="Pfam" id="PF05699">
    <property type="entry name" value="Dimer_Tnp_hAT"/>
    <property type="match status" value="1"/>
</dbReference>
<dbReference type="PANTHER" id="PTHR47611">
    <property type="entry name" value="HAT DIMERISATION DOMAIN, C-TERMINAL"/>
    <property type="match status" value="1"/>
</dbReference>
<organism evidence="2 3">
    <name type="scientific">Meganyctiphanes norvegica</name>
    <name type="common">Northern krill</name>
    <name type="synonym">Thysanopoda norvegica</name>
    <dbReference type="NCBI Taxonomy" id="48144"/>
    <lineage>
        <taxon>Eukaryota</taxon>
        <taxon>Metazoa</taxon>
        <taxon>Ecdysozoa</taxon>
        <taxon>Arthropoda</taxon>
        <taxon>Crustacea</taxon>
        <taxon>Multicrustacea</taxon>
        <taxon>Malacostraca</taxon>
        <taxon>Eumalacostraca</taxon>
        <taxon>Eucarida</taxon>
        <taxon>Euphausiacea</taxon>
        <taxon>Euphausiidae</taxon>
        <taxon>Meganyctiphanes</taxon>
    </lineage>
</organism>
<evidence type="ECO:0000313" key="3">
    <source>
        <dbReference type="Proteomes" id="UP001497623"/>
    </source>
</evidence>
<feature type="domain" description="HAT C-terminal dimerisation" evidence="1">
    <location>
        <begin position="17"/>
        <end position="87"/>
    </location>
</feature>
<dbReference type="AlphaFoldDB" id="A0AAV2Q6Y8"/>
<feature type="non-terminal residue" evidence="2">
    <location>
        <position position="1"/>
    </location>
</feature>
<dbReference type="InterPro" id="IPR008906">
    <property type="entry name" value="HATC_C_dom"/>
</dbReference>
<evidence type="ECO:0000259" key="1">
    <source>
        <dbReference type="Pfam" id="PF05699"/>
    </source>
</evidence>
<sequence>KIKDEVENYFRYPLSLVDPKRLNNFNPISWWKYHCEKYPLLIKSVRYYLNVPTTSVPCEQIFSLANIIITKKRTRLLPQHVNMLVHFSQEFSFIPPNTFIFH</sequence>
<gene>
    <name evidence="2" type="ORF">MNOR_LOCUS7738</name>
</gene>
<dbReference type="SUPFAM" id="SSF53098">
    <property type="entry name" value="Ribonuclease H-like"/>
    <property type="match status" value="1"/>
</dbReference>
<dbReference type="PANTHER" id="PTHR47611:SF3">
    <property type="entry name" value="HAT C-TERMINAL DIMERISATION DOMAIN-CONTAINING PROTEIN"/>
    <property type="match status" value="1"/>
</dbReference>
<evidence type="ECO:0000313" key="2">
    <source>
        <dbReference type="EMBL" id="CAL4069317.1"/>
    </source>
</evidence>
<comment type="caution">
    <text evidence="2">The sequence shown here is derived from an EMBL/GenBank/DDBJ whole genome shotgun (WGS) entry which is preliminary data.</text>
</comment>
<keyword evidence="3" id="KW-1185">Reference proteome</keyword>
<protein>
    <recommendedName>
        <fullName evidence="1">HAT C-terminal dimerisation domain-containing protein</fullName>
    </recommendedName>
</protein>
<dbReference type="GO" id="GO:0046983">
    <property type="term" value="F:protein dimerization activity"/>
    <property type="evidence" value="ECO:0007669"/>
    <property type="project" value="InterPro"/>
</dbReference>
<proteinExistence type="predicted"/>
<dbReference type="InterPro" id="IPR012337">
    <property type="entry name" value="RNaseH-like_sf"/>
</dbReference>